<dbReference type="EMBL" id="GGEC01006709">
    <property type="protein sequence ID" value="MBW87192.1"/>
    <property type="molecule type" value="Transcribed_RNA"/>
</dbReference>
<protein>
    <submittedName>
        <fullName evidence="1">Uncharacterized protein</fullName>
    </submittedName>
</protein>
<name>A0A2P2J148_RHIMU</name>
<proteinExistence type="predicted"/>
<evidence type="ECO:0000313" key="1">
    <source>
        <dbReference type="EMBL" id="MBW87192.1"/>
    </source>
</evidence>
<accession>A0A2P2J148</accession>
<organism evidence="1">
    <name type="scientific">Rhizophora mucronata</name>
    <name type="common">Asiatic mangrove</name>
    <dbReference type="NCBI Taxonomy" id="61149"/>
    <lineage>
        <taxon>Eukaryota</taxon>
        <taxon>Viridiplantae</taxon>
        <taxon>Streptophyta</taxon>
        <taxon>Embryophyta</taxon>
        <taxon>Tracheophyta</taxon>
        <taxon>Spermatophyta</taxon>
        <taxon>Magnoliopsida</taxon>
        <taxon>eudicotyledons</taxon>
        <taxon>Gunneridae</taxon>
        <taxon>Pentapetalae</taxon>
        <taxon>rosids</taxon>
        <taxon>fabids</taxon>
        <taxon>Malpighiales</taxon>
        <taxon>Rhizophoraceae</taxon>
        <taxon>Rhizophora</taxon>
    </lineage>
</organism>
<sequence length="19" mass="2234">MTYSYCIINLHSGPWNYGN</sequence>
<reference evidence="1" key="1">
    <citation type="submission" date="2018-02" db="EMBL/GenBank/DDBJ databases">
        <title>Rhizophora mucronata_Transcriptome.</title>
        <authorList>
            <person name="Meera S.P."/>
            <person name="Sreeshan A."/>
            <person name="Augustine A."/>
        </authorList>
    </citation>
    <scope>NUCLEOTIDE SEQUENCE</scope>
    <source>
        <tissue evidence="1">Leaf</tissue>
    </source>
</reference>
<dbReference type="AlphaFoldDB" id="A0A2P2J148"/>